<proteinExistence type="predicted"/>
<organism evidence="1 2">
    <name type="scientific">Spartinivicinus marinus</name>
    <dbReference type="NCBI Taxonomy" id="2994442"/>
    <lineage>
        <taxon>Bacteria</taxon>
        <taxon>Pseudomonadati</taxon>
        <taxon>Pseudomonadota</taxon>
        <taxon>Gammaproteobacteria</taxon>
        <taxon>Oceanospirillales</taxon>
        <taxon>Zooshikellaceae</taxon>
        <taxon>Spartinivicinus</taxon>
    </lineage>
</organism>
<evidence type="ECO:0000313" key="2">
    <source>
        <dbReference type="Proteomes" id="UP000569732"/>
    </source>
</evidence>
<gene>
    <name evidence="1" type="ORF">H0A36_28730</name>
</gene>
<comment type="caution">
    <text evidence="1">The sequence shown here is derived from an EMBL/GenBank/DDBJ whole genome shotgun (WGS) entry which is preliminary data.</text>
</comment>
<accession>A0A853IJ01</accession>
<keyword evidence="2" id="KW-1185">Reference proteome</keyword>
<protein>
    <submittedName>
        <fullName evidence="1">Uncharacterized protein</fullName>
    </submittedName>
</protein>
<sequence length="155" mass="17518">TASLFLHSTFFAGLVYVGQTHLQATGRHDRREFLRKRLEPEAIAKAAFQRSAYASVFPMFADSAAEMVTGEPFFNSRMSELATNVWTGNASYDWIEKASSGVSGLAQAALSNNYDFSQRDWNNLYRTLPFQNMLGIQQFLHNLGGNLPKYSEDRY</sequence>
<dbReference type="AlphaFoldDB" id="A0A853IJ01"/>
<dbReference type="RefSeq" id="WP_180571951.1">
    <property type="nucleotide sequence ID" value="NZ_JACCKB010000220.1"/>
</dbReference>
<reference evidence="1 2" key="1">
    <citation type="submission" date="2020-07" db="EMBL/GenBank/DDBJ databases">
        <title>Endozoicomonas sp. nov., isolated from sediment.</title>
        <authorList>
            <person name="Gu T."/>
        </authorList>
    </citation>
    <scope>NUCLEOTIDE SEQUENCE [LARGE SCALE GENOMIC DNA]</scope>
    <source>
        <strain evidence="1 2">SM1973</strain>
    </source>
</reference>
<dbReference type="EMBL" id="JACCKB010000220">
    <property type="protein sequence ID" value="NYZ70004.1"/>
    <property type="molecule type" value="Genomic_DNA"/>
</dbReference>
<name>A0A853IJ01_9GAMM</name>
<evidence type="ECO:0000313" key="1">
    <source>
        <dbReference type="EMBL" id="NYZ70004.1"/>
    </source>
</evidence>
<dbReference type="Proteomes" id="UP000569732">
    <property type="component" value="Unassembled WGS sequence"/>
</dbReference>
<feature type="non-terminal residue" evidence="1">
    <location>
        <position position="1"/>
    </location>
</feature>